<dbReference type="PANTHER" id="PTHR43694">
    <property type="entry name" value="RIBONUCLEASE J"/>
    <property type="match status" value="1"/>
</dbReference>
<dbReference type="PANTHER" id="PTHR43694:SF1">
    <property type="entry name" value="RIBONUCLEASE J"/>
    <property type="match status" value="1"/>
</dbReference>
<dbReference type="AlphaFoldDB" id="A0AAE1MXM3"/>
<protein>
    <submittedName>
        <fullName evidence="1">Uncharacterized protein</fullName>
    </submittedName>
</protein>
<name>A0AAE1MXM3_9FABA</name>
<dbReference type="EMBL" id="JAWXYG010000003">
    <property type="protein sequence ID" value="KAK4279148.1"/>
    <property type="molecule type" value="Genomic_DNA"/>
</dbReference>
<sequence>MAETRDEDSLQNSLSCFQGEEVAQLFHGWILRKVLARWVFVDLVWVIKNGEMLGVSHLRNIRVLSNGFVSLGKENLQDGDQSIFLGLLLDLSFDNILIFPSLDILQLKYSDGDKAFAWKYSGKRPEVIAVAIENPAAVLADEVKARLSGKSHMGLGMPSLRNDVDGHQEEKKSSKIPLKRDFWYLECLLK</sequence>
<evidence type="ECO:0000313" key="2">
    <source>
        <dbReference type="Proteomes" id="UP001293593"/>
    </source>
</evidence>
<gene>
    <name evidence="1" type="ORF">QN277_016899</name>
</gene>
<proteinExistence type="predicted"/>
<dbReference type="Proteomes" id="UP001293593">
    <property type="component" value="Unassembled WGS sequence"/>
</dbReference>
<evidence type="ECO:0000313" key="1">
    <source>
        <dbReference type="EMBL" id="KAK4279148.1"/>
    </source>
</evidence>
<keyword evidence="2" id="KW-1185">Reference proteome</keyword>
<organism evidence="1 2">
    <name type="scientific">Acacia crassicarpa</name>
    <name type="common">northern wattle</name>
    <dbReference type="NCBI Taxonomy" id="499986"/>
    <lineage>
        <taxon>Eukaryota</taxon>
        <taxon>Viridiplantae</taxon>
        <taxon>Streptophyta</taxon>
        <taxon>Embryophyta</taxon>
        <taxon>Tracheophyta</taxon>
        <taxon>Spermatophyta</taxon>
        <taxon>Magnoliopsida</taxon>
        <taxon>eudicotyledons</taxon>
        <taxon>Gunneridae</taxon>
        <taxon>Pentapetalae</taxon>
        <taxon>rosids</taxon>
        <taxon>fabids</taxon>
        <taxon>Fabales</taxon>
        <taxon>Fabaceae</taxon>
        <taxon>Caesalpinioideae</taxon>
        <taxon>mimosoid clade</taxon>
        <taxon>Acacieae</taxon>
        <taxon>Acacia</taxon>
    </lineage>
</organism>
<comment type="caution">
    <text evidence="1">The sequence shown here is derived from an EMBL/GenBank/DDBJ whole genome shotgun (WGS) entry which is preliminary data.</text>
</comment>
<reference evidence="1" key="1">
    <citation type="submission" date="2023-10" db="EMBL/GenBank/DDBJ databases">
        <title>Chromosome-level genome of the transformable northern wattle, Acacia crassicarpa.</title>
        <authorList>
            <person name="Massaro I."/>
            <person name="Sinha N.R."/>
            <person name="Poethig S."/>
            <person name="Leichty A.R."/>
        </authorList>
    </citation>
    <scope>NUCLEOTIDE SEQUENCE</scope>
    <source>
        <strain evidence="1">Acra3RX</strain>
        <tissue evidence="1">Leaf</tissue>
    </source>
</reference>
<accession>A0AAE1MXM3</accession>